<sequence>MHGTEETPPEPAQKTLTPQEEYKIDVIKSHLSRLSVLEIDIVNARDFAHASPAGQEVLSHISSHFRAKHDNVPALMNFEEFMEQWRGMYAQMPEIRLEVTNVWCHVDDDKQHATVHLDTVLKGSAPDLAVGAMGELQWKVRKTDGRWMLMKYVGLRGPAYGNAHAVCEACAFDDDVILAR</sequence>
<dbReference type="RefSeq" id="XP_065458809.1">
    <property type="nucleotide sequence ID" value="XM_065602737.1"/>
</dbReference>
<dbReference type="Gene3D" id="3.10.450.50">
    <property type="match status" value="1"/>
</dbReference>
<reference evidence="1 2" key="1">
    <citation type="submission" date="2023-09" db="EMBL/GenBank/DDBJ databases">
        <title>Complete-Gapless Cercospora beticola genome.</title>
        <authorList>
            <person name="Wyatt N.A."/>
            <person name="Spanner R.E."/>
            <person name="Bolton M.D."/>
        </authorList>
    </citation>
    <scope>NUCLEOTIDE SEQUENCE [LARGE SCALE GENOMIC DNA]</scope>
    <source>
        <strain evidence="1">Cb09-40</strain>
    </source>
</reference>
<gene>
    <name evidence="1" type="ORF">RHO25_006077</name>
</gene>
<keyword evidence="2" id="KW-1185">Reference proteome</keyword>
<evidence type="ECO:0008006" key="3">
    <source>
        <dbReference type="Google" id="ProtNLM"/>
    </source>
</evidence>
<protein>
    <recommendedName>
        <fullName evidence="3">SnoaL-like domain-containing protein</fullName>
    </recommendedName>
</protein>
<dbReference type="Proteomes" id="UP001302367">
    <property type="component" value="Chromosome 4"/>
</dbReference>
<organism evidence="1 2">
    <name type="scientific">Cercospora beticola</name>
    <name type="common">Sugarbeet leaf spot fungus</name>
    <dbReference type="NCBI Taxonomy" id="122368"/>
    <lineage>
        <taxon>Eukaryota</taxon>
        <taxon>Fungi</taxon>
        <taxon>Dikarya</taxon>
        <taxon>Ascomycota</taxon>
        <taxon>Pezizomycotina</taxon>
        <taxon>Dothideomycetes</taxon>
        <taxon>Dothideomycetidae</taxon>
        <taxon>Mycosphaerellales</taxon>
        <taxon>Mycosphaerellaceae</taxon>
        <taxon>Cercospora</taxon>
    </lineage>
</organism>
<dbReference type="EMBL" id="CP134187">
    <property type="protein sequence ID" value="WPB01451.1"/>
    <property type="molecule type" value="Genomic_DNA"/>
</dbReference>
<proteinExistence type="predicted"/>
<dbReference type="SUPFAM" id="SSF54427">
    <property type="entry name" value="NTF2-like"/>
    <property type="match status" value="1"/>
</dbReference>
<accession>A0ABZ0NPN8</accession>
<evidence type="ECO:0000313" key="2">
    <source>
        <dbReference type="Proteomes" id="UP001302367"/>
    </source>
</evidence>
<dbReference type="InterPro" id="IPR032710">
    <property type="entry name" value="NTF2-like_dom_sf"/>
</dbReference>
<dbReference type="GeneID" id="90644211"/>
<name>A0ABZ0NPN8_CERBT</name>
<evidence type="ECO:0000313" key="1">
    <source>
        <dbReference type="EMBL" id="WPB01451.1"/>
    </source>
</evidence>